<dbReference type="AlphaFoldDB" id="A0A0K9NKT3"/>
<feature type="repeat" description="PPR" evidence="2">
    <location>
        <begin position="425"/>
        <end position="459"/>
    </location>
</feature>
<dbReference type="OMA" id="YAQHDRF"/>
<organism evidence="3 4">
    <name type="scientific">Zostera marina</name>
    <name type="common">Eelgrass</name>
    <dbReference type="NCBI Taxonomy" id="29655"/>
    <lineage>
        <taxon>Eukaryota</taxon>
        <taxon>Viridiplantae</taxon>
        <taxon>Streptophyta</taxon>
        <taxon>Embryophyta</taxon>
        <taxon>Tracheophyta</taxon>
        <taxon>Spermatophyta</taxon>
        <taxon>Magnoliopsida</taxon>
        <taxon>Liliopsida</taxon>
        <taxon>Zosteraceae</taxon>
        <taxon>Zostera</taxon>
    </lineage>
</organism>
<dbReference type="PANTHER" id="PTHR47926:SF436">
    <property type="entry name" value="PENTATRICOPEPTIDE REPEAT-CONTAINING PROTEIN ELI1, CHLOROPLASTIC-LIKE ISOFORM X2"/>
    <property type="match status" value="1"/>
</dbReference>
<dbReference type="InterPro" id="IPR011990">
    <property type="entry name" value="TPR-like_helical_dom_sf"/>
</dbReference>
<dbReference type="Gene3D" id="1.25.40.10">
    <property type="entry name" value="Tetratricopeptide repeat domain"/>
    <property type="match status" value="5"/>
</dbReference>
<dbReference type="InterPro" id="IPR046848">
    <property type="entry name" value="E_motif"/>
</dbReference>
<reference evidence="4" key="1">
    <citation type="journal article" date="2016" name="Nature">
        <title>The genome of the seagrass Zostera marina reveals angiosperm adaptation to the sea.</title>
        <authorList>
            <person name="Olsen J.L."/>
            <person name="Rouze P."/>
            <person name="Verhelst B."/>
            <person name="Lin Y.-C."/>
            <person name="Bayer T."/>
            <person name="Collen J."/>
            <person name="Dattolo E."/>
            <person name="De Paoli E."/>
            <person name="Dittami S."/>
            <person name="Maumus F."/>
            <person name="Michel G."/>
            <person name="Kersting A."/>
            <person name="Lauritano C."/>
            <person name="Lohaus R."/>
            <person name="Toepel M."/>
            <person name="Tonon T."/>
            <person name="Vanneste K."/>
            <person name="Amirebrahimi M."/>
            <person name="Brakel J."/>
            <person name="Bostroem C."/>
            <person name="Chovatia M."/>
            <person name="Grimwood J."/>
            <person name="Jenkins J.W."/>
            <person name="Jueterbock A."/>
            <person name="Mraz A."/>
            <person name="Stam W.T."/>
            <person name="Tice H."/>
            <person name="Bornberg-Bauer E."/>
            <person name="Green P.J."/>
            <person name="Pearson G.A."/>
            <person name="Procaccini G."/>
            <person name="Duarte C.M."/>
            <person name="Schmutz J."/>
            <person name="Reusch T.B.H."/>
            <person name="Van de Peer Y."/>
        </authorList>
    </citation>
    <scope>NUCLEOTIDE SEQUENCE [LARGE SCALE GENOMIC DNA]</scope>
    <source>
        <strain evidence="4">cv. Finnish</strain>
    </source>
</reference>
<comment type="caution">
    <text evidence="3">The sequence shown here is derived from an EMBL/GenBank/DDBJ whole genome shotgun (WGS) entry which is preliminary data.</text>
</comment>
<dbReference type="GO" id="GO:0003723">
    <property type="term" value="F:RNA binding"/>
    <property type="evidence" value="ECO:0007669"/>
    <property type="project" value="InterPro"/>
</dbReference>
<keyword evidence="1" id="KW-0677">Repeat</keyword>
<evidence type="ECO:0000313" key="3">
    <source>
        <dbReference type="EMBL" id="KMZ56677.1"/>
    </source>
</evidence>
<dbReference type="PANTHER" id="PTHR47926">
    <property type="entry name" value="PENTATRICOPEPTIDE REPEAT-CONTAINING PROTEIN"/>
    <property type="match status" value="1"/>
</dbReference>
<sequence>MRIAGTAGAAVMNLTILDVYLQNCQSHRTLQKIHTKMLVSGYINDTYAASRILDFTTRSSFIPLDYSIQFLHHLRHPNGFSWNRVMKASVIRDSSHLTLKIYKAMLLSLDGDGDGGALVFDKYTYPILFQACSVRRDERQGQQVHAHVLELGFGSDVYVVNTLMNLYSVCENAKDARRLFDESPMLDMVSWNTMLAAYVDAGNVEEATWVYNEMPLPRSTIASNSLIALFGRKNHVDDARNLFDRMPVKDMVSWTAIISCYEQNTKYEKALEMFRMMVNSDKIPVDEIALISALTACSRLAGSNEGRTIHGLVFRTVSVDYINLLNSLIHMYLCFGDVVAARRFFDSASLLDQISWNCMIAGYAQHDLHEETLGMFHEMMRQQYGSVKPDEGVLVSVITACTRLSSLEQGRLIHSYIKEMRYDPNSILGTSLVDMYMKCGCAEDAMEVFDEMPNKVVSTWNALISGLAMNGLVSESLAKFSLMTTQGDVVPNKITFVAVLGACRHVGLVDEGRKLFDSMKEIYKIEPNVKHYSCMVDLLGRAGFLREAEDLIETMPMAPDVATWGALLGACRKHGESEMGERIGRRLVELEPEHDGFRVLLSNIYACRGKWDNAMEMRHKMKQQSVVKIPGCSSLIHANNDFL</sequence>
<dbReference type="OrthoDB" id="750171at2759"/>
<keyword evidence="4" id="KW-1185">Reference proteome</keyword>
<gene>
    <name evidence="3" type="ORF">ZOSMA_92G00380</name>
</gene>
<dbReference type="EMBL" id="LFYR01002147">
    <property type="protein sequence ID" value="KMZ56677.1"/>
    <property type="molecule type" value="Genomic_DNA"/>
</dbReference>
<dbReference type="NCBIfam" id="TIGR00756">
    <property type="entry name" value="PPR"/>
    <property type="match status" value="4"/>
</dbReference>
<dbReference type="InterPro" id="IPR046960">
    <property type="entry name" value="PPR_At4g14850-like_plant"/>
</dbReference>
<evidence type="ECO:0000256" key="1">
    <source>
        <dbReference type="ARBA" id="ARBA00022737"/>
    </source>
</evidence>
<dbReference type="SUPFAM" id="SSF48452">
    <property type="entry name" value="TPR-like"/>
    <property type="match status" value="1"/>
</dbReference>
<dbReference type="Proteomes" id="UP000036987">
    <property type="component" value="Unassembled WGS sequence"/>
</dbReference>
<dbReference type="InterPro" id="IPR002885">
    <property type="entry name" value="PPR_rpt"/>
</dbReference>
<accession>A0A0K9NKT3</accession>
<feature type="repeat" description="PPR" evidence="2">
    <location>
        <begin position="187"/>
        <end position="221"/>
    </location>
</feature>
<evidence type="ECO:0000313" key="4">
    <source>
        <dbReference type="Proteomes" id="UP000036987"/>
    </source>
</evidence>
<dbReference type="FunFam" id="1.25.40.10:FF:000329">
    <property type="entry name" value="Pentatricopeptide repeat-containing protein"/>
    <property type="match status" value="1"/>
</dbReference>
<dbReference type="STRING" id="29655.A0A0K9NKT3"/>
<protein>
    <submittedName>
        <fullName evidence="3">Pentatricopeptide repeat-containing protein</fullName>
    </submittedName>
</protein>
<feature type="repeat" description="PPR" evidence="2">
    <location>
        <begin position="250"/>
        <end position="284"/>
    </location>
</feature>
<proteinExistence type="predicted"/>
<feature type="repeat" description="PPR" evidence="2">
    <location>
        <begin position="352"/>
        <end position="386"/>
    </location>
</feature>
<name>A0A0K9NKT3_ZOSMR</name>
<dbReference type="PROSITE" id="PS51375">
    <property type="entry name" value="PPR"/>
    <property type="match status" value="4"/>
</dbReference>
<evidence type="ECO:0000256" key="2">
    <source>
        <dbReference type="PROSITE-ProRule" id="PRU00708"/>
    </source>
</evidence>
<dbReference type="Pfam" id="PF20431">
    <property type="entry name" value="E_motif"/>
    <property type="match status" value="1"/>
</dbReference>
<dbReference type="GO" id="GO:0009451">
    <property type="term" value="P:RNA modification"/>
    <property type="evidence" value="ECO:0000318"/>
    <property type="project" value="GO_Central"/>
</dbReference>
<dbReference type="Pfam" id="PF01535">
    <property type="entry name" value="PPR"/>
    <property type="match status" value="9"/>
</dbReference>